<protein>
    <submittedName>
        <fullName evidence="2">CinA family protein</fullName>
    </submittedName>
</protein>
<evidence type="ECO:0000313" key="2">
    <source>
        <dbReference type="EMBL" id="MCC2031419.1"/>
    </source>
</evidence>
<evidence type="ECO:0000259" key="1">
    <source>
        <dbReference type="Pfam" id="PF02464"/>
    </source>
</evidence>
<reference evidence="2" key="1">
    <citation type="submission" date="2021-04" db="EMBL/GenBank/DDBJ databases">
        <title>Microbacterium tenobrionis sp. nov. and Microbacterium allomyrinae sp. nov., isolated from larvae of Tenobrio molitor and Allomyrina dichotoma, respectively.</title>
        <authorList>
            <person name="Lee S.D."/>
        </authorList>
    </citation>
    <scope>NUCLEOTIDE SEQUENCE</scope>
    <source>
        <strain evidence="2">BWT-G7</strain>
    </source>
</reference>
<gene>
    <name evidence="2" type="ORF">KEC57_04395</name>
</gene>
<dbReference type="Pfam" id="PF02464">
    <property type="entry name" value="CinA"/>
    <property type="match status" value="1"/>
</dbReference>
<organism evidence="2 3">
    <name type="scientific">Microbacterium allomyrinae</name>
    <dbReference type="NCBI Taxonomy" id="2830666"/>
    <lineage>
        <taxon>Bacteria</taxon>
        <taxon>Bacillati</taxon>
        <taxon>Actinomycetota</taxon>
        <taxon>Actinomycetes</taxon>
        <taxon>Micrococcales</taxon>
        <taxon>Microbacteriaceae</taxon>
        <taxon>Microbacterium</taxon>
    </lineage>
</organism>
<comment type="caution">
    <text evidence="2">The sequence shown here is derived from an EMBL/GenBank/DDBJ whole genome shotgun (WGS) entry which is preliminary data.</text>
</comment>
<name>A0A9X1LT00_9MICO</name>
<dbReference type="InterPro" id="IPR036653">
    <property type="entry name" value="CinA-like_C"/>
</dbReference>
<dbReference type="SUPFAM" id="SSF142433">
    <property type="entry name" value="CinA-like"/>
    <property type="match status" value="1"/>
</dbReference>
<feature type="domain" description="CinA C-terminal" evidence="1">
    <location>
        <begin position="57"/>
        <end position="200"/>
    </location>
</feature>
<proteinExistence type="predicted"/>
<dbReference type="AlphaFoldDB" id="A0A9X1LT00"/>
<keyword evidence="3" id="KW-1185">Reference proteome</keyword>
<evidence type="ECO:0000313" key="3">
    <source>
        <dbReference type="Proteomes" id="UP001139354"/>
    </source>
</evidence>
<sequence length="214" mass="22263">MARRPGHRIHVSQSRHRCGDLVATRQAARRALGLSQPTDRETCRPRACWNGPVTSTSADRIGTLATERGIKVAVAESLTSGLVAAAVGKGADAAEWFAGGIVAYQTEVKQRLLGVSGGTDPCSAECAAQLARGARELLDADIAVSTTGVGGPDPEDGHAPGTVFVGWSFGDRAGARRLAIEGGPEEVLERAVDEALRILVALAHGDEPVQPRGD</sequence>
<dbReference type="NCBIfam" id="TIGR00199">
    <property type="entry name" value="PncC_domain"/>
    <property type="match status" value="1"/>
</dbReference>
<accession>A0A9X1LT00</accession>
<dbReference type="Proteomes" id="UP001139354">
    <property type="component" value="Unassembled WGS sequence"/>
</dbReference>
<dbReference type="InterPro" id="IPR008136">
    <property type="entry name" value="CinA_C"/>
</dbReference>
<dbReference type="EMBL" id="JAGTTN010000001">
    <property type="protein sequence ID" value="MCC2031419.1"/>
    <property type="molecule type" value="Genomic_DNA"/>
</dbReference>
<dbReference type="Gene3D" id="3.90.950.20">
    <property type="entry name" value="CinA-like"/>
    <property type="match status" value="1"/>
</dbReference>